<feature type="transmembrane region" description="Helical" evidence="10">
    <location>
        <begin position="430"/>
        <end position="449"/>
    </location>
</feature>
<keyword evidence="8 10" id="KW-0472">Membrane</keyword>
<evidence type="ECO:0000256" key="7">
    <source>
        <dbReference type="ARBA" id="ARBA00022989"/>
    </source>
</evidence>
<dbReference type="PANTHER" id="PTHR43823:SF3">
    <property type="entry name" value="MULTIDRUG EXPORT PROTEIN MEPA"/>
    <property type="match status" value="1"/>
</dbReference>
<evidence type="ECO:0000256" key="5">
    <source>
        <dbReference type="ARBA" id="ARBA00022475"/>
    </source>
</evidence>
<keyword evidence="9" id="KW-0046">Antibiotic resistance</keyword>
<dbReference type="EMBL" id="JACOPO010000004">
    <property type="protein sequence ID" value="MBC5722783.1"/>
    <property type="molecule type" value="Genomic_DNA"/>
</dbReference>
<dbReference type="GO" id="GO:0046677">
    <property type="term" value="P:response to antibiotic"/>
    <property type="evidence" value="ECO:0007669"/>
    <property type="project" value="UniProtKB-KW"/>
</dbReference>
<dbReference type="Pfam" id="PF01554">
    <property type="entry name" value="MatE"/>
    <property type="match status" value="2"/>
</dbReference>
<dbReference type="CDD" id="cd13143">
    <property type="entry name" value="MATE_MepA_like"/>
    <property type="match status" value="1"/>
</dbReference>
<comment type="subcellular location">
    <subcellularLocation>
        <location evidence="1">Cell membrane</location>
        <topology evidence="1">Multi-pass membrane protein</topology>
    </subcellularLocation>
</comment>
<dbReference type="InterPro" id="IPR002528">
    <property type="entry name" value="MATE_fam"/>
</dbReference>
<protein>
    <recommendedName>
        <fullName evidence="3">Multidrug export protein MepA</fullName>
    </recommendedName>
</protein>
<evidence type="ECO:0000256" key="1">
    <source>
        <dbReference type="ARBA" id="ARBA00004651"/>
    </source>
</evidence>
<dbReference type="GO" id="GO:0042910">
    <property type="term" value="F:xenobiotic transmembrane transporter activity"/>
    <property type="evidence" value="ECO:0007669"/>
    <property type="project" value="InterPro"/>
</dbReference>
<gene>
    <name evidence="11" type="ORF">H8S11_08165</name>
</gene>
<proteinExistence type="inferred from homology"/>
<dbReference type="NCBIfam" id="TIGR00797">
    <property type="entry name" value="matE"/>
    <property type="match status" value="1"/>
</dbReference>
<evidence type="ECO:0000313" key="12">
    <source>
        <dbReference type="Proteomes" id="UP000628736"/>
    </source>
</evidence>
<dbReference type="GO" id="GO:0005886">
    <property type="term" value="C:plasma membrane"/>
    <property type="evidence" value="ECO:0007669"/>
    <property type="project" value="UniProtKB-SubCell"/>
</dbReference>
<keyword evidence="5" id="KW-1003">Cell membrane</keyword>
<keyword evidence="6 10" id="KW-0812">Transmembrane</keyword>
<keyword evidence="4" id="KW-0813">Transport</keyword>
<evidence type="ECO:0000256" key="6">
    <source>
        <dbReference type="ARBA" id="ARBA00022692"/>
    </source>
</evidence>
<evidence type="ECO:0000313" key="11">
    <source>
        <dbReference type="EMBL" id="MBC5722783.1"/>
    </source>
</evidence>
<keyword evidence="12" id="KW-1185">Reference proteome</keyword>
<dbReference type="AlphaFoldDB" id="A0A8J6M755"/>
<organism evidence="11 12">
    <name type="scientific">Flintibacter hominis</name>
    <dbReference type="NCBI Taxonomy" id="2763048"/>
    <lineage>
        <taxon>Bacteria</taxon>
        <taxon>Bacillati</taxon>
        <taxon>Bacillota</taxon>
        <taxon>Clostridia</taxon>
        <taxon>Eubacteriales</taxon>
        <taxon>Flintibacter</taxon>
    </lineage>
</organism>
<feature type="transmembrane region" description="Helical" evidence="10">
    <location>
        <begin position="60"/>
        <end position="82"/>
    </location>
</feature>
<evidence type="ECO:0000256" key="4">
    <source>
        <dbReference type="ARBA" id="ARBA00022448"/>
    </source>
</evidence>
<feature type="transmembrane region" description="Helical" evidence="10">
    <location>
        <begin position="147"/>
        <end position="164"/>
    </location>
</feature>
<dbReference type="PIRSF" id="PIRSF006603">
    <property type="entry name" value="DinF"/>
    <property type="match status" value="1"/>
</dbReference>
<dbReference type="InterPro" id="IPR045070">
    <property type="entry name" value="MATE_MepA-like"/>
</dbReference>
<evidence type="ECO:0000256" key="2">
    <source>
        <dbReference type="ARBA" id="ARBA00008417"/>
    </source>
</evidence>
<feature type="transmembrane region" description="Helical" evidence="10">
    <location>
        <begin position="205"/>
        <end position="227"/>
    </location>
</feature>
<evidence type="ECO:0000256" key="8">
    <source>
        <dbReference type="ARBA" id="ARBA00023136"/>
    </source>
</evidence>
<feature type="transmembrane region" description="Helical" evidence="10">
    <location>
        <begin position="26"/>
        <end position="48"/>
    </location>
</feature>
<evidence type="ECO:0000256" key="10">
    <source>
        <dbReference type="SAM" id="Phobius"/>
    </source>
</evidence>
<accession>A0A8J6M755</accession>
<name>A0A8J6M755_9FIRM</name>
<feature type="transmembrane region" description="Helical" evidence="10">
    <location>
        <begin position="368"/>
        <end position="389"/>
    </location>
</feature>
<dbReference type="Proteomes" id="UP000628736">
    <property type="component" value="Unassembled WGS sequence"/>
</dbReference>
<dbReference type="InterPro" id="IPR048279">
    <property type="entry name" value="MdtK-like"/>
</dbReference>
<feature type="transmembrane region" description="Helical" evidence="10">
    <location>
        <begin position="176"/>
        <end position="199"/>
    </location>
</feature>
<keyword evidence="7 10" id="KW-1133">Transmembrane helix</keyword>
<dbReference type="PANTHER" id="PTHR43823">
    <property type="entry name" value="SPORULATION PROTEIN YKVU"/>
    <property type="match status" value="1"/>
</dbReference>
<sequence>MPLFHQHQLHEPPDQRTKMLETPVPSLIVTLAIPTIISMMVTSIYNMADTYFVSQLSTSASGAVGIVFSIMSIIQAVGFTVGMGSGSIAARLMGQGNHRDADAYASSAVLMALVLGLLLAVLGLCNLGSLIWALGSTETIYPYAMDYARYILMGCPVMVLSFTLNNLLRWQGKASLAVFGLGTGGVLNMVLDPVFIFIFDLGIAGAAIATLLSQCVSLCILASFFLLKKSDLRVSPSCISRSPKLYLSILKQGMPSFFRQGILSLSTMALNFNAKIYGDAAVAALAIVTKVFTFIQSIVIGFGQGFQPVLGYNYGAGRLDRVKEAVKFSVKTCTIILTVCAVVGFAFAPQIVTLFRDDLMVIDIGTRAFRYQCFTLPLGAVLTFANMFFQSLGKSVRATILAVCRQGVFIPLVYLLSWQLGLTGLELTQAVSDLAAFLISGTIMVHYFLREFGKERV</sequence>
<comment type="similarity">
    <text evidence="2">Belongs to the multi antimicrobial extrusion (MATE) (TC 2.A.66.1) family. MepA subfamily.</text>
</comment>
<dbReference type="GO" id="GO:0015297">
    <property type="term" value="F:antiporter activity"/>
    <property type="evidence" value="ECO:0007669"/>
    <property type="project" value="InterPro"/>
</dbReference>
<comment type="caution">
    <text evidence="11">The sequence shown here is derived from an EMBL/GenBank/DDBJ whole genome shotgun (WGS) entry which is preliminary data.</text>
</comment>
<feature type="transmembrane region" description="Helical" evidence="10">
    <location>
        <begin position="103"/>
        <end position="135"/>
    </location>
</feature>
<evidence type="ECO:0000256" key="3">
    <source>
        <dbReference type="ARBA" id="ARBA00022106"/>
    </source>
</evidence>
<dbReference type="RefSeq" id="WP_186852792.1">
    <property type="nucleotide sequence ID" value="NZ_JACOPO010000004.1"/>
</dbReference>
<dbReference type="InterPro" id="IPR051327">
    <property type="entry name" value="MATE_MepA_subfamily"/>
</dbReference>
<evidence type="ECO:0000256" key="9">
    <source>
        <dbReference type="ARBA" id="ARBA00023251"/>
    </source>
</evidence>
<feature type="transmembrane region" description="Helical" evidence="10">
    <location>
        <begin position="328"/>
        <end position="348"/>
    </location>
</feature>
<reference evidence="11" key="1">
    <citation type="submission" date="2020-08" db="EMBL/GenBank/DDBJ databases">
        <title>Genome public.</title>
        <authorList>
            <person name="Liu C."/>
            <person name="Sun Q."/>
        </authorList>
    </citation>
    <scope>NUCLEOTIDE SEQUENCE</scope>
    <source>
        <strain evidence="11">NSJ-23</strain>
    </source>
</reference>